<dbReference type="SMART" id="SM00020">
    <property type="entry name" value="Tryp_SPc"/>
    <property type="match status" value="1"/>
</dbReference>
<evidence type="ECO:0000256" key="2">
    <source>
        <dbReference type="ARBA" id="ARBA00024195"/>
    </source>
</evidence>
<dbReference type="PANTHER" id="PTHR24256">
    <property type="entry name" value="TRYPTASE-RELATED"/>
    <property type="match status" value="1"/>
</dbReference>
<feature type="chain" id="PRO_5009325381" description="Peptidase S1 domain-containing protein" evidence="4">
    <location>
        <begin position="26"/>
        <end position="661"/>
    </location>
</feature>
<feature type="region of interest" description="Disordered" evidence="3">
    <location>
        <begin position="192"/>
        <end position="294"/>
    </location>
</feature>
<proteinExistence type="inferred from homology"/>
<dbReference type="Pfam" id="PF18399">
    <property type="entry name" value="CLIP_SPH_Scar"/>
    <property type="match status" value="1"/>
</dbReference>
<dbReference type="InterPro" id="IPR040973">
    <property type="entry name" value="CLIP_SPH_Scar"/>
</dbReference>
<keyword evidence="4" id="KW-0732">Signal</keyword>
<dbReference type="VEuPathDB" id="VectorBase:SCAU000682"/>
<dbReference type="InterPro" id="IPR009003">
    <property type="entry name" value="Peptidase_S1_PA"/>
</dbReference>
<organism evidence="6 7">
    <name type="scientific">Stomoxys calcitrans</name>
    <name type="common">Stable fly</name>
    <name type="synonym">Conops calcitrans</name>
    <dbReference type="NCBI Taxonomy" id="35570"/>
    <lineage>
        <taxon>Eukaryota</taxon>
        <taxon>Metazoa</taxon>
        <taxon>Ecdysozoa</taxon>
        <taxon>Arthropoda</taxon>
        <taxon>Hexapoda</taxon>
        <taxon>Insecta</taxon>
        <taxon>Pterygota</taxon>
        <taxon>Neoptera</taxon>
        <taxon>Endopterygota</taxon>
        <taxon>Diptera</taxon>
        <taxon>Brachycera</taxon>
        <taxon>Muscomorpha</taxon>
        <taxon>Muscoidea</taxon>
        <taxon>Muscidae</taxon>
        <taxon>Stomoxys</taxon>
    </lineage>
</organism>
<feature type="compositionally biased region" description="Polar residues" evidence="3">
    <location>
        <begin position="224"/>
        <end position="233"/>
    </location>
</feature>
<evidence type="ECO:0000256" key="4">
    <source>
        <dbReference type="SAM" id="SignalP"/>
    </source>
</evidence>
<gene>
    <name evidence="6" type="primary">106086161</name>
</gene>
<dbReference type="InterPro" id="IPR051487">
    <property type="entry name" value="Ser/Thr_Proteases_Immune/Dev"/>
</dbReference>
<dbReference type="Pfam" id="PF00089">
    <property type="entry name" value="Trypsin"/>
    <property type="match status" value="1"/>
</dbReference>
<dbReference type="OrthoDB" id="10064156at2759"/>
<dbReference type="GO" id="GO:0006508">
    <property type="term" value="P:proteolysis"/>
    <property type="evidence" value="ECO:0007669"/>
    <property type="project" value="InterPro"/>
</dbReference>
<feature type="region of interest" description="Disordered" evidence="3">
    <location>
        <begin position="309"/>
        <end position="328"/>
    </location>
</feature>
<dbReference type="AlphaFoldDB" id="A0A1I8NNQ7"/>
<accession>A0A1I8NNQ7</accession>
<feature type="compositionally biased region" description="Pro residues" evidence="3">
    <location>
        <begin position="192"/>
        <end position="204"/>
    </location>
</feature>
<dbReference type="FunFam" id="2.40.10.10:FF:000068">
    <property type="entry name" value="transmembrane protease serine 2"/>
    <property type="match status" value="1"/>
</dbReference>
<keyword evidence="7" id="KW-1185">Reference proteome</keyword>
<comment type="similarity">
    <text evidence="2">Belongs to the peptidase S1 family. CLIP subfamily.</text>
</comment>
<dbReference type="CDD" id="cd00190">
    <property type="entry name" value="Tryp_SPc"/>
    <property type="match status" value="1"/>
</dbReference>
<feature type="domain" description="Peptidase S1" evidence="5">
    <location>
        <begin position="414"/>
        <end position="651"/>
    </location>
</feature>
<reference evidence="6" key="1">
    <citation type="submission" date="2020-05" db="UniProtKB">
        <authorList>
            <consortium name="EnsemblMetazoa"/>
        </authorList>
    </citation>
    <scope>IDENTIFICATION</scope>
    <source>
        <strain evidence="6">USDA</strain>
    </source>
</reference>
<sequence length="661" mass="70431">MSSRRSLPYAGILAALVFAAAAVHGSQYSSNMFLNGEYKNGLASHPDEDYRSNPAAAFISMLSKRASPFVGQQYLPTLLECRGRGQQCVPKDKCLNGYFTQQLPKVQNCAPEDNVCCTYNPPTPAPTTTTTQTPYTTCATNMACVAARDCRNGEILSNAVVNLESKKCLSPNLCCGVPSTMLTEDGYVLKTPPTPLTYPSPEPVRPTTEVSNNYLPPAPVRTTIRPQQTQPRPTTAAPVRQTQTTPARYQPRQPTTTQAPFRQPQNPVSTTPRRIPSTSPPKYLPPLDHREESSNQNSIVMRGEDQLSPQIFPTNKRPGSFAPGKPTSPIGPVGPIGPVSPAGPVGPIGSAPAKCASALVCTAENYCSSIGVISETPVEITPFRVPLTDCLIEGSGAPGKCCRDANYVDPWPVNLAGVCAQRNKNTKPQGVKDIDANFAEIPWQAMVLKESSKSLLCGGAIIGDSVVLTTAACVQGVSVSDLRVKAGEWQLGSTDEPLPFQLVGVKKVEVHPSYDANSGSNDMAVLQLSQRLQFASHIQPICISDKDPSPSETCVTTGWGKQALSIHEEGAIMHVTTTTPVSRSDCGADSSGVCSSTKFDACQFDSGSALACGSGSSVLLKGLYSVENACGEGQAVRFVKPDVAWVNKQFLQTSKPLLLRV</sequence>
<dbReference type="InterPro" id="IPR043504">
    <property type="entry name" value="Peptidase_S1_PA_chymotrypsin"/>
</dbReference>
<name>A0A1I8NNQ7_STOCA</name>
<evidence type="ECO:0000313" key="6">
    <source>
        <dbReference type="EnsemblMetazoa" id="SCAU000682-PA"/>
    </source>
</evidence>
<evidence type="ECO:0000313" key="7">
    <source>
        <dbReference type="Proteomes" id="UP000095300"/>
    </source>
</evidence>
<keyword evidence="1" id="KW-1015">Disulfide bond</keyword>
<dbReference type="InterPro" id="IPR001254">
    <property type="entry name" value="Trypsin_dom"/>
</dbReference>
<evidence type="ECO:0000256" key="1">
    <source>
        <dbReference type="ARBA" id="ARBA00023157"/>
    </source>
</evidence>
<dbReference type="InterPro" id="IPR001314">
    <property type="entry name" value="Peptidase_S1A"/>
</dbReference>
<feature type="compositionally biased region" description="Low complexity" evidence="3">
    <location>
        <begin position="267"/>
        <end position="277"/>
    </location>
</feature>
<dbReference type="KEGG" id="scac:106086161"/>
<dbReference type="STRING" id="35570.A0A1I8NNQ7"/>
<dbReference type="Proteomes" id="UP000095300">
    <property type="component" value="Unassembled WGS sequence"/>
</dbReference>
<dbReference type="EnsemblMetazoa" id="SCAU000682-RA">
    <property type="protein sequence ID" value="SCAU000682-PA"/>
    <property type="gene ID" value="SCAU000682"/>
</dbReference>
<protein>
    <recommendedName>
        <fullName evidence="5">Peptidase S1 domain-containing protein</fullName>
    </recommendedName>
</protein>
<dbReference type="Gene3D" id="2.40.10.10">
    <property type="entry name" value="Trypsin-like serine proteases"/>
    <property type="match status" value="1"/>
</dbReference>
<dbReference type="SUPFAM" id="SSF50494">
    <property type="entry name" value="Trypsin-like serine proteases"/>
    <property type="match status" value="1"/>
</dbReference>
<dbReference type="GO" id="GO:0004252">
    <property type="term" value="F:serine-type endopeptidase activity"/>
    <property type="evidence" value="ECO:0007669"/>
    <property type="project" value="InterPro"/>
</dbReference>
<evidence type="ECO:0000256" key="3">
    <source>
        <dbReference type="SAM" id="MobiDB-lite"/>
    </source>
</evidence>
<feature type="signal peptide" evidence="4">
    <location>
        <begin position="1"/>
        <end position="25"/>
    </location>
</feature>
<dbReference type="PRINTS" id="PR00722">
    <property type="entry name" value="CHYMOTRYPSIN"/>
</dbReference>
<evidence type="ECO:0000259" key="5">
    <source>
        <dbReference type="PROSITE" id="PS50240"/>
    </source>
</evidence>
<feature type="compositionally biased region" description="Polar residues" evidence="3">
    <location>
        <begin position="240"/>
        <end position="266"/>
    </location>
</feature>
<dbReference type="PROSITE" id="PS50240">
    <property type="entry name" value="TRYPSIN_DOM"/>
    <property type="match status" value="1"/>
</dbReference>